<reference evidence="2 3" key="1">
    <citation type="submission" date="2012-10" db="EMBL/GenBank/DDBJ databases">
        <authorList>
            <person name="Zafar N."/>
            <person name="Inman J."/>
            <person name="Hall N."/>
            <person name="Lorenzi H."/>
            <person name="Caler E."/>
        </authorList>
    </citation>
    <scope>NUCLEOTIDE SEQUENCE [LARGE SCALE GENOMIC DNA]</scope>
    <source>
        <strain evidence="2 3">IP1</strain>
    </source>
</reference>
<dbReference type="OMA" id="WRIENTE"/>
<dbReference type="AlphaFoldDB" id="A0A0A1TU55"/>
<dbReference type="VEuPathDB" id="AmoebaDB:EIN_376170"/>
<dbReference type="RefSeq" id="XP_004182818.1">
    <property type="nucleotide sequence ID" value="XM_004182770.1"/>
</dbReference>
<proteinExistence type="predicted"/>
<evidence type="ECO:0000313" key="3">
    <source>
        <dbReference type="Proteomes" id="UP000014680"/>
    </source>
</evidence>
<dbReference type="OrthoDB" id="29808at2759"/>
<dbReference type="Proteomes" id="UP000014680">
    <property type="component" value="Unassembled WGS sequence"/>
</dbReference>
<dbReference type="KEGG" id="eiv:EIN_376170"/>
<feature type="region of interest" description="Disordered" evidence="1">
    <location>
        <begin position="203"/>
        <end position="252"/>
    </location>
</feature>
<evidence type="ECO:0000256" key="1">
    <source>
        <dbReference type="SAM" id="MobiDB-lite"/>
    </source>
</evidence>
<gene>
    <name evidence="2" type="ORF">EIN_376170</name>
</gene>
<evidence type="ECO:0000313" key="2">
    <source>
        <dbReference type="EMBL" id="ELP83472.1"/>
    </source>
</evidence>
<sequence>MEAWLIKQVTPLFIFATSLDEKYQTDSHETFQSHFDKVFTSVKNKEIRLFADLFYALSIPLPKSEIDNFKNLILTLDLPDLAKISEFSNFFTQLALLDPEDKLAAEKYLCHINPTRNPREIRKIAEISFRLGDPNLVVFNDIVDKVLIEKPSQHVIEKFGGDGFAIFTGEDESGRWRSDGNIEIDFEKNEKVDFVKKKEKEEKKVENLKSEKTPKLQSSEEEKKSPKKVTRKSDEINEKHKRRNEIEKMKENEINTLQPQRLQVISKSITAKIEKGWRIENTEEAKIYLQRAREIISSL</sequence>
<dbReference type="EMBL" id="KB207268">
    <property type="protein sequence ID" value="ELP83472.1"/>
    <property type="molecule type" value="Genomic_DNA"/>
</dbReference>
<protein>
    <submittedName>
        <fullName evidence="2">Uncharacterized protein</fullName>
    </submittedName>
</protein>
<feature type="compositionally biased region" description="Basic and acidic residues" evidence="1">
    <location>
        <begin position="203"/>
        <end position="224"/>
    </location>
</feature>
<dbReference type="GeneID" id="14882478"/>
<keyword evidence="3" id="KW-1185">Reference proteome</keyword>
<name>A0A0A1TU55_ENTIV</name>
<feature type="compositionally biased region" description="Basic and acidic residues" evidence="1">
    <location>
        <begin position="231"/>
        <end position="252"/>
    </location>
</feature>
<organism evidence="2 3">
    <name type="scientific">Entamoeba invadens IP1</name>
    <dbReference type="NCBI Taxonomy" id="370355"/>
    <lineage>
        <taxon>Eukaryota</taxon>
        <taxon>Amoebozoa</taxon>
        <taxon>Evosea</taxon>
        <taxon>Archamoebae</taxon>
        <taxon>Mastigamoebida</taxon>
        <taxon>Entamoebidae</taxon>
        <taxon>Entamoeba</taxon>
    </lineage>
</organism>
<accession>A0A0A1TU55</accession>